<name>A0A089Q765_9ENTR</name>
<dbReference type="Gene3D" id="1.10.10.1400">
    <property type="entry name" value="Terminase, small subunit, N-terminal DNA-binding domain, HTH motif"/>
    <property type="match status" value="1"/>
</dbReference>
<keyword evidence="3" id="KW-1185">Reference proteome</keyword>
<dbReference type="Proteomes" id="UP000029481">
    <property type="component" value="Chromosome"/>
</dbReference>
<dbReference type="RefSeq" id="WP_038481945.1">
    <property type="nucleotide sequence ID" value="NZ_CP009451.1"/>
</dbReference>
<feature type="compositionally biased region" description="Polar residues" evidence="1">
    <location>
        <begin position="72"/>
        <end position="87"/>
    </location>
</feature>
<dbReference type="Pfam" id="PF03592">
    <property type="entry name" value="Terminase_2"/>
    <property type="match status" value="1"/>
</dbReference>
<protein>
    <submittedName>
        <fullName evidence="2">Terminase small subunit</fullName>
    </submittedName>
</protein>
<gene>
    <name evidence="2" type="ORF">JT31_21850</name>
</gene>
<dbReference type="OrthoDB" id="8227562at2"/>
<evidence type="ECO:0000313" key="3">
    <source>
        <dbReference type="Proteomes" id="UP000029481"/>
    </source>
</evidence>
<evidence type="ECO:0000313" key="2">
    <source>
        <dbReference type="EMBL" id="AIR07156.1"/>
    </source>
</evidence>
<organism evidence="2 3">
    <name type="scientific">Cedecea neteri</name>
    <dbReference type="NCBI Taxonomy" id="158822"/>
    <lineage>
        <taxon>Bacteria</taxon>
        <taxon>Pseudomonadati</taxon>
        <taxon>Pseudomonadota</taxon>
        <taxon>Gammaproteobacteria</taxon>
        <taxon>Enterobacterales</taxon>
        <taxon>Enterobacteriaceae</taxon>
        <taxon>Cedecea</taxon>
    </lineage>
</organism>
<sequence length="332" mass="37054">MAKPDWGALQYQFLAEHAKTGISPKEWCEARGLNYTSARRYIKKPAAQSAQKTAQKKVRSAQAESAVPGVQQGLQTSPAQQSSNADAQSIDPGSYGLNDMQWKFVTEYLIDLDKTAAYKRAGYKSHGETAAAAARRLYRNVSVNRAIRDALDLRAQRTAITQDSVLQWWWDIATADATQLTEHHRACCRYCWGFGHNYQWRDAVEFEERSTEAREKKRREPEDAGGYGFDATMDPNPECPRCNGAGLSRTVFHDTRDITGPARRLFAGVKEGKFGLEVITRNQDEAMKLVAQHLGMLKNKTELSGPDGGPVQTETTNLTPQEAADVYKKMMG</sequence>
<dbReference type="KEGG" id="cnt:JT31_21850"/>
<reference evidence="2 3" key="1">
    <citation type="submission" date="2014-09" db="EMBL/GenBank/DDBJ databases">
        <title>Cedecea neteri SSMD04 Genome Sequencing.</title>
        <authorList>
            <person name="Tan J.-Y."/>
        </authorList>
    </citation>
    <scope>NUCLEOTIDE SEQUENCE [LARGE SCALE GENOMIC DNA]</scope>
    <source>
        <strain evidence="2 3">SSMD04</strain>
    </source>
</reference>
<feature type="region of interest" description="Disordered" evidence="1">
    <location>
        <begin position="44"/>
        <end position="90"/>
    </location>
</feature>
<proteinExistence type="predicted"/>
<dbReference type="AlphaFoldDB" id="A0A089Q765"/>
<dbReference type="InterPro" id="IPR005335">
    <property type="entry name" value="Terminase_ssu"/>
</dbReference>
<dbReference type="GO" id="GO:0051276">
    <property type="term" value="P:chromosome organization"/>
    <property type="evidence" value="ECO:0007669"/>
    <property type="project" value="InterPro"/>
</dbReference>
<feature type="region of interest" description="Disordered" evidence="1">
    <location>
        <begin position="210"/>
        <end position="235"/>
    </location>
</feature>
<dbReference type="EMBL" id="CP009451">
    <property type="protein sequence ID" value="AIR07156.1"/>
    <property type="molecule type" value="Genomic_DNA"/>
</dbReference>
<dbReference type="InterPro" id="IPR038713">
    <property type="entry name" value="Terminase_Gp1_N_sf"/>
</dbReference>
<accession>A0A089Q765</accession>
<feature type="compositionally biased region" description="Low complexity" evidence="1">
    <location>
        <begin position="44"/>
        <end position="53"/>
    </location>
</feature>
<evidence type="ECO:0000256" key="1">
    <source>
        <dbReference type="SAM" id="MobiDB-lite"/>
    </source>
</evidence>
<feature type="compositionally biased region" description="Basic and acidic residues" evidence="1">
    <location>
        <begin position="210"/>
        <end position="222"/>
    </location>
</feature>